<keyword evidence="1" id="KW-1133">Transmembrane helix</keyword>
<keyword evidence="1" id="KW-0472">Membrane</keyword>
<proteinExistence type="predicted"/>
<feature type="transmembrane region" description="Helical" evidence="1">
    <location>
        <begin position="111"/>
        <end position="136"/>
    </location>
</feature>
<feature type="transmembrane region" description="Helical" evidence="1">
    <location>
        <begin position="226"/>
        <end position="246"/>
    </location>
</feature>
<reference evidence="2" key="1">
    <citation type="journal article" date="2015" name="Nature">
        <title>Complex archaea that bridge the gap between prokaryotes and eukaryotes.</title>
        <authorList>
            <person name="Spang A."/>
            <person name="Saw J.H."/>
            <person name="Jorgensen S.L."/>
            <person name="Zaremba-Niedzwiedzka K."/>
            <person name="Martijn J."/>
            <person name="Lind A.E."/>
            <person name="van Eijk R."/>
            <person name="Schleper C."/>
            <person name="Guy L."/>
            <person name="Ettema T.J."/>
        </authorList>
    </citation>
    <scope>NUCLEOTIDE SEQUENCE</scope>
</reference>
<keyword evidence="1" id="KW-0812">Transmembrane</keyword>
<evidence type="ECO:0000256" key="1">
    <source>
        <dbReference type="SAM" id="Phobius"/>
    </source>
</evidence>
<comment type="caution">
    <text evidence="2">The sequence shown here is derived from an EMBL/GenBank/DDBJ whole genome shotgun (WGS) entry which is preliminary data.</text>
</comment>
<evidence type="ECO:0000313" key="2">
    <source>
        <dbReference type="EMBL" id="KKM77399.1"/>
    </source>
</evidence>
<dbReference type="Gene3D" id="3.40.20.10">
    <property type="entry name" value="Severin"/>
    <property type="match status" value="1"/>
</dbReference>
<gene>
    <name evidence="2" type="ORF">LCGC14_1370430</name>
</gene>
<dbReference type="EMBL" id="LAZR01008647">
    <property type="protein sequence ID" value="KKM77399.1"/>
    <property type="molecule type" value="Genomic_DNA"/>
</dbReference>
<protein>
    <submittedName>
        <fullName evidence="2">Uncharacterized protein</fullName>
    </submittedName>
</protein>
<name>A0A0F9K5N3_9ZZZZ</name>
<dbReference type="AlphaFoldDB" id="A0A0F9K5N3"/>
<accession>A0A0F9K5N3</accession>
<sequence>MLRTFIFDESKSNWIEEKHLLLLHDICAVLDEEKSKIYIWNGPKSSKERFKKGYNQVRELESNYPDEEFQIVLLEKEVPSKIQNRLDSMLESIKMGGENLLKFSRFVTLRVYFIFLISAIILPIISFLNLSSSLLWSFSNGNYQISSNIFEIWINLSKNLIFATLFVFIINIIVGAIERENQVIVFSIIGLILCIGLTLYLNQGIFLFLFQSGSTLANYIISQKDIFIFLLLNLTAILIFEILNIYKFISLFKTYKKFIF</sequence>
<feature type="transmembrane region" description="Helical" evidence="1">
    <location>
        <begin position="156"/>
        <end position="177"/>
    </location>
</feature>
<dbReference type="InterPro" id="IPR029006">
    <property type="entry name" value="ADF-H/Gelsolin-like_dom_sf"/>
</dbReference>
<feature type="transmembrane region" description="Helical" evidence="1">
    <location>
        <begin position="184"/>
        <end position="206"/>
    </location>
</feature>
<organism evidence="2">
    <name type="scientific">marine sediment metagenome</name>
    <dbReference type="NCBI Taxonomy" id="412755"/>
    <lineage>
        <taxon>unclassified sequences</taxon>
        <taxon>metagenomes</taxon>
        <taxon>ecological metagenomes</taxon>
    </lineage>
</organism>